<dbReference type="SUPFAM" id="SSF103473">
    <property type="entry name" value="MFS general substrate transporter"/>
    <property type="match status" value="1"/>
</dbReference>
<evidence type="ECO:0000256" key="2">
    <source>
        <dbReference type="ARBA" id="ARBA00022475"/>
    </source>
</evidence>
<feature type="transmembrane region" description="Helical" evidence="6">
    <location>
        <begin position="136"/>
        <end position="158"/>
    </location>
</feature>
<evidence type="ECO:0000259" key="7">
    <source>
        <dbReference type="PROSITE" id="PS50850"/>
    </source>
</evidence>
<feature type="transmembrane region" description="Helical" evidence="6">
    <location>
        <begin position="304"/>
        <end position="329"/>
    </location>
</feature>
<feature type="transmembrane region" description="Helical" evidence="6">
    <location>
        <begin position="280"/>
        <end position="298"/>
    </location>
</feature>
<keyword evidence="3 6" id="KW-0812">Transmembrane</keyword>
<dbReference type="PROSITE" id="PS50850">
    <property type="entry name" value="MFS"/>
    <property type="match status" value="1"/>
</dbReference>
<dbReference type="Pfam" id="PF07690">
    <property type="entry name" value="MFS_1"/>
    <property type="match status" value="1"/>
</dbReference>
<dbReference type="Gene3D" id="1.20.1250.20">
    <property type="entry name" value="MFS general substrate transporter like domains"/>
    <property type="match status" value="1"/>
</dbReference>
<feature type="transmembrane region" description="Helical" evidence="6">
    <location>
        <begin position="103"/>
        <end position="124"/>
    </location>
</feature>
<dbReference type="PATRIC" id="fig|1391654.3.peg.1480"/>
<keyword evidence="2" id="KW-1003">Cell membrane</keyword>
<evidence type="ECO:0000256" key="1">
    <source>
        <dbReference type="ARBA" id="ARBA00004651"/>
    </source>
</evidence>
<feature type="transmembrane region" description="Helical" evidence="6">
    <location>
        <begin position="216"/>
        <end position="234"/>
    </location>
</feature>
<feature type="transmembrane region" description="Helical" evidence="6">
    <location>
        <begin position="164"/>
        <end position="184"/>
    </location>
</feature>
<dbReference type="GO" id="GO:0005886">
    <property type="term" value="C:plasma membrane"/>
    <property type="evidence" value="ECO:0007669"/>
    <property type="project" value="UniProtKB-SubCell"/>
</dbReference>
<dbReference type="InterPro" id="IPR036259">
    <property type="entry name" value="MFS_trans_sf"/>
</dbReference>
<evidence type="ECO:0000313" key="8">
    <source>
        <dbReference type="EMBL" id="AKU94801.1"/>
    </source>
</evidence>
<protein>
    <recommendedName>
        <fullName evidence="7">Major facilitator superfamily (MFS) profile domain-containing protein</fullName>
    </recommendedName>
</protein>
<keyword evidence="5 6" id="KW-0472">Membrane</keyword>
<feature type="transmembrane region" description="Helical" evidence="6">
    <location>
        <begin position="78"/>
        <end position="97"/>
    </location>
</feature>
<dbReference type="GO" id="GO:0022857">
    <property type="term" value="F:transmembrane transporter activity"/>
    <property type="evidence" value="ECO:0007669"/>
    <property type="project" value="InterPro"/>
</dbReference>
<reference evidence="8 9" key="1">
    <citation type="submission" date="2015-08" db="EMBL/GenBank/DDBJ databases">
        <authorList>
            <person name="Babu N.S."/>
            <person name="Beckwith C.J."/>
            <person name="Beseler K.G."/>
            <person name="Brison A."/>
            <person name="Carone J.V."/>
            <person name="Caskin T.P."/>
            <person name="Diamond M."/>
            <person name="Durham M.E."/>
            <person name="Foxe J.M."/>
            <person name="Go M."/>
            <person name="Henderson B.A."/>
            <person name="Jones I.B."/>
            <person name="McGettigan J.A."/>
            <person name="Micheletti S.J."/>
            <person name="Nasrallah M.E."/>
            <person name="Ortiz D."/>
            <person name="Piller C.R."/>
            <person name="Privatt S.R."/>
            <person name="Schneider S.L."/>
            <person name="Sharp S."/>
            <person name="Smith T.C."/>
            <person name="Stanton J.D."/>
            <person name="Ullery H.E."/>
            <person name="Wilson R.J."/>
            <person name="Serrano M.G."/>
            <person name="Buck G."/>
            <person name="Lee V."/>
            <person name="Wang Y."/>
            <person name="Carvalho R."/>
            <person name="Voegtly L."/>
            <person name="Shi R."/>
            <person name="Duckworth R."/>
            <person name="Johnson A."/>
            <person name="Loviza R."/>
            <person name="Walstead R."/>
            <person name="Shah Z."/>
            <person name="Kiflezghi M."/>
            <person name="Wade K."/>
            <person name="Ball S.L."/>
            <person name="Bradley K.W."/>
            <person name="Asai D.J."/>
            <person name="Bowman C.A."/>
            <person name="Russell D.A."/>
            <person name="Pope W.H."/>
            <person name="Jacobs-Sera D."/>
            <person name="Hendrix R.W."/>
            <person name="Hatfull G.F."/>
        </authorList>
    </citation>
    <scope>NUCLEOTIDE SEQUENCE [LARGE SCALE GENOMIC DNA]</scope>
    <source>
        <strain evidence="8 9">DSM 27648</strain>
    </source>
</reference>
<evidence type="ECO:0000256" key="4">
    <source>
        <dbReference type="ARBA" id="ARBA00022989"/>
    </source>
</evidence>
<dbReference type="OrthoDB" id="9812221at2"/>
<accession>A0A0K1PN35</accession>
<evidence type="ECO:0000256" key="3">
    <source>
        <dbReference type="ARBA" id="ARBA00022692"/>
    </source>
</evidence>
<feature type="domain" description="Major facilitator superfamily (MFS) profile" evidence="7">
    <location>
        <begin position="12"/>
        <end position="404"/>
    </location>
</feature>
<proteinExistence type="predicted"/>
<dbReference type="CDD" id="cd17324">
    <property type="entry name" value="MFS_NepI_like"/>
    <property type="match status" value="1"/>
</dbReference>
<dbReference type="KEGG" id="llu:AKJ09_01465"/>
<keyword evidence="9" id="KW-1185">Reference proteome</keyword>
<feature type="transmembrane region" description="Helical" evidence="6">
    <location>
        <begin position="47"/>
        <end position="66"/>
    </location>
</feature>
<evidence type="ECO:0000256" key="5">
    <source>
        <dbReference type="ARBA" id="ARBA00023136"/>
    </source>
</evidence>
<keyword evidence="4 6" id="KW-1133">Transmembrane helix</keyword>
<feature type="transmembrane region" description="Helical" evidence="6">
    <location>
        <begin position="349"/>
        <end position="368"/>
    </location>
</feature>
<dbReference type="PANTHER" id="PTHR43124:SF3">
    <property type="entry name" value="CHLORAMPHENICOL EFFLUX PUMP RV0191"/>
    <property type="match status" value="1"/>
</dbReference>
<organism evidence="8 9">
    <name type="scientific">Labilithrix luteola</name>
    <dbReference type="NCBI Taxonomy" id="1391654"/>
    <lineage>
        <taxon>Bacteria</taxon>
        <taxon>Pseudomonadati</taxon>
        <taxon>Myxococcota</taxon>
        <taxon>Polyangia</taxon>
        <taxon>Polyangiales</taxon>
        <taxon>Labilitrichaceae</taxon>
        <taxon>Labilithrix</taxon>
    </lineage>
</organism>
<evidence type="ECO:0000313" key="9">
    <source>
        <dbReference type="Proteomes" id="UP000064967"/>
    </source>
</evidence>
<comment type="subcellular location">
    <subcellularLocation>
        <location evidence="1">Cell membrane</location>
        <topology evidence="1">Multi-pass membrane protein</topology>
    </subcellularLocation>
</comment>
<gene>
    <name evidence="8" type="ORF">AKJ09_01465</name>
</gene>
<evidence type="ECO:0000256" key="6">
    <source>
        <dbReference type="SAM" id="Phobius"/>
    </source>
</evidence>
<dbReference type="RefSeq" id="WP_146646349.1">
    <property type="nucleotide sequence ID" value="NZ_CP012333.1"/>
</dbReference>
<dbReference type="PANTHER" id="PTHR43124">
    <property type="entry name" value="PURINE EFFLUX PUMP PBUE"/>
    <property type="match status" value="1"/>
</dbReference>
<dbReference type="Proteomes" id="UP000064967">
    <property type="component" value="Chromosome"/>
</dbReference>
<name>A0A0K1PN35_9BACT</name>
<dbReference type="EMBL" id="CP012333">
    <property type="protein sequence ID" value="AKU94801.1"/>
    <property type="molecule type" value="Genomic_DNA"/>
</dbReference>
<feature type="transmembrane region" description="Helical" evidence="6">
    <location>
        <begin position="380"/>
        <end position="398"/>
    </location>
</feature>
<feature type="transmembrane region" description="Helical" evidence="6">
    <location>
        <begin position="12"/>
        <end position="35"/>
    </location>
</feature>
<dbReference type="AlphaFoldDB" id="A0A0K1PN35"/>
<feature type="transmembrane region" description="Helical" evidence="6">
    <location>
        <begin position="254"/>
        <end position="273"/>
    </location>
</feature>
<dbReference type="InterPro" id="IPR020846">
    <property type="entry name" value="MFS_dom"/>
</dbReference>
<sequence>MKETFTSYQKFVVALLAFLQFTVVLDFMILSPLGAMLLQQLDIKPPQFGLVVSAYAFSAGSSGLLAAGFADRFDRRRFLLFFYAGFVIGTLLCGIAPTYEFLLAARIITGLFGGVIGSISFAIIADLFPLSMRGRVMGLVQTAFAASQILGIPIGLYLATHFGWHAPFLMIVGVSLLAGVAIVLKLQPVTGHLEVAKKHGRNPLEHLARTATNPRYVAGFASTMLLATGGFMLMPFGSTFLVQNLGIPLEKLPAIYMVTGLSSIVAGPILGRLSDSVGKYRMFFFGTVLTGTMVFWYTNLVKASLVAVIVLNVVMFIGISARMVSSFALTSALPELADRGAFMSVNSSLQQLSGGVAAWFAGVIVHQATTTSPLDGYPQLGWTVCGTMAVTLLLMGNVNRLASRTPAAQPTAPPAH</sequence>
<dbReference type="STRING" id="1391654.AKJ09_01465"/>
<dbReference type="InterPro" id="IPR050189">
    <property type="entry name" value="MFS_Efflux_Transporters"/>
</dbReference>
<dbReference type="InterPro" id="IPR011701">
    <property type="entry name" value="MFS"/>
</dbReference>